<dbReference type="PROSITE" id="PS51257">
    <property type="entry name" value="PROKAR_LIPOPROTEIN"/>
    <property type="match status" value="1"/>
</dbReference>
<reference evidence="1 2" key="1">
    <citation type="submission" date="2013-08" db="EMBL/GenBank/DDBJ databases">
        <authorList>
            <person name="Huang J."/>
            <person name="Wang G."/>
        </authorList>
    </citation>
    <scope>NUCLEOTIDE SEQUENCE [LARGE SCALE GENOMIC DNA]</scope>
    <source>
        <strain evidence="1 2">BH030004</strain>
    </source>
</reference>
<name>A0A0A5FZ40_9BACI</name>
<dbReference type="Proteomes" id="UP000030403">
    <property type="component" value="Unassembled WGS sequence"/>
</dbReference>
<dbReference type="RefSeq" id="WP_027447423.1">
    <property type="nucleotide sequence ID" value="NZ_AULJ01000063.1"/>
</dbReference>
<evidence type="ECO:0008006" key="3">
    <source>
        <dbReference type="Google" id="ProtNLM"/>
    </source>
</evidence>
<protein>
    <recommendedName>
        <fullName evidence="3">ABC transporter periplasmic binding protein yphF</fullName>
    </recommendedName>
</protein>
<evidence type="ECO:0000313" key="2">
    <source>
        <dbReference type="Proteomes" id="UP000030403"/>
    </source>
</evidence>
<dbReference type="OrthoDB" id="2449131at2"/>
<dbReference type="EMBL" id="AVPF01000067">
    <property type="protein sequence ID" value="KGX84103.1"/>
    <property type="molecule type" value="Genomic_DNA"/>
</dbReference>
<dbReference type="AlphaFoldDB" id="A0A0A5FZ40"/>
<proteinExistence type="predicted"/>
<sequence>MHRKLLSMMILTTFLLSGCLYPENRLAKNQTPNQLQLETVQTAVDQFVEKYPMELPIKTREQDVPIFRKYPVNFERLKESGIMAELPGNSYERGGVYQYVIITPEEDPTVKVIDLRTIQDVRDVNMRLIAYRNEHKYPPFKEEVAEDIYSINYELIGLDEPPTVVSPYSGNRLPILMDVNGNLYIDYRQDLYNALQEYDHNYENGDDIRFLLADHSAIVPAYSLPYTVKDGEPVFYQKGS</sequence>
<organism evidence="1 2">
    <name type="scientific">Pontibacillus marinus BH030004 = DSM 16465</name>
    <dbReference type="NCBI Taxonomy" id="1385511"/>
    <lineage>
        <taxon>Bacteria</taxon>
        <taxon>Bacillati</taxon>
        <taxon>Bacillota</taxon>
        <taxon>Bacilli</taxon>
        <taxon>Bacillales</taxon>
        <taxon>Bacillaceae</taxon>
        <taxon>Pontibacillus</taxon>
    </lineage>
</organism>
<accession>A0A0A5FZ40</accession>
<gene>
    <name evidence="1" type="ORF">N783_19205</name>
</gene>
<dbReference type="STRING" id="1385511.GCA_000425225_03928"/>
<comment type="caution">
    <text evidence="1">The sequence shown here is derived from an EMBL/GenBank/DDBJ whole genome shotgun (WGS) entry which is preliminary data.</text>
</comment>
<evidence type="ECO:0000313" key="1">
    <source>
        <dbReference type="EMBL" id="KGX84103.1"/>
    </source>
</evidence>
<dbReference type="eggNOG" id="ENOG502Z8XG">
    <property type="taxonomic scope" value="Bacteria"/>
</dbReference>
<keyword evidence="2" id="KW-1185">Reference proteome</keyword>